<dbReference type="SMART" id="SM00420">
    <property type="entry name" value="HTH_DEOR"/>
    <property type="match status" value="1"/>
</dbReference>
<evidence type="ECO:0000313" key="6">
    <source>
        <dbReference type="Proteomes" id="UP000823201"/>
    </source>
</evidence>
<dbReference type="RefSeq" id="WP_205005463.1">
    <property type="nucleotide sequence ID" value="NZ_CBCRXA010000003.1"/>
</dbReference>
<dbReference type="Gene3D" id="3.40.50.1360">
    <property type="match status" value="1"/>
</dbReference>
<dbReference type="InterPro" id="IPR036388">
    <property type="entry name" value="WH-like_DNA-bd_sf"/>
</dbReference>
<feature type="domain" description="HTH deoR-type" evidence="4">
    <location>
        <begin position="3"/>
        <end position="58"/>
    </location>
</feature>
<dbReference type="Gene3D" id="1.10.10.10">
    <property type="entry name" value="Winged helix-like DNA-binding domain superfamily/Winged helix DNA-binding domain"/>
    <property type="match status" value="1"/>
</dbReference>
<accession>A0ABS2Q5Z7</accession>
<dbReference type="InterPro" id="IPR037171">
    <property type="entry name" value="NagB/RpiA_transferase-like"/>
</dbReference>
<keyword evidence="2" id="KW-0238">DNA-binding</keyword>
<name>A0ABS2Q5Z7_9BACL</name>
<dbReference type="InterPro" id="IPR050313">
    <property type="entry name" value="Carb_Metab_HTH_regulators"/>
</dbReference>
<dbReference type="PANTHER" id="PTHR30363:SF56">
    <property type="entry name" value="TRANSCRIPTIONAL REGULATOR, DEOR FAMILY"/>
    <property type="match status" value="1"/>
</dbReference>
<dbReference type="Proteomes" id="UP000823201">
    <property type="component" value="Unassembled WGS sequence"/>
</dbReference>
<evidence type="ECO:0000256" key="3">
    <source>
        <dbReference type="ARBA" id="ARBA00023163"/>
    </source>
</evidence>
<dbReference type="SMART" id="SM01134">
    <property type="entry name" value="DeoRC"/>
    <property type="match status" value="1"/>
</dbReference>
<evidence type="ECO:0000313" key="5">
    <source>
        <dbReference type="EMBL" id="MBM7657106.1"/>
    </source>
</evidence>
<keyword evidence="6" id="KW-1185">Reference proteome</keyword>
<sequence>MLAEERQQYILKQLEEKNVIKVQDLVRFLDASESTIRRDLQELEARHLLRRLHGGASLIQPRNQELDMEEKTSKNIQEKKQIARFAYHLIKENECIYLDAGTTTFEMIPYLEGINVTVVTNSPFHATALAKHNVDCYLIGGLLKRTTQAVVGSIAQQTLNYFRFDKVFIGTNGIDAAMGFTTPDPEEASIKRMAMSLAAQPFVLADSSKFSEVAFCKMFELNQAVIITDDILDATSRAIQEKTKVICVADEPKTGWA</sequence>
<dbReference type="InterPro" id="IPR036390">
    <property type="entry name" value="WH_DNA-bd_sf"/>
</dbReference>
<dbReference type="SUPFAM" id="SSF46785">
    <property type="entry name" value="Winged helix' DNA-binding domain"/>
    <property type="match status" value="1"/>
</dbReference>
<evidence type="ECO:0000256" key="1">
    <source>
        <dbReference type="ARBA" id="ARBA00023015"/>
    </source>
</evidence>
<protein>
    <submittedName>
        <fullName evidence="5">DeoR family fructose operon transcriptional repressor</fullName>
    </submittedName>
</protein>
<dbReference type="SUPFAM" id="SSF100950">
    <property type="entry name" value="NagB/RpiA/CoA transferase-like"/>
    <property type="match status" value="1"/>
</dbReference>
<reference evidence="5 6" key="1">
    <citation type="submission" date="2021-01" db="EMBL/GenBank/DDBJ databases">
        <title>Genomic Encyclopedia of Type Strains, Phase IV (KMG-IV): sequencing the most valuable type-strain genomes for metagenomic binning, comparative biology and taxonomic classification.</title>
        <authorList>
            <person name="Goeker M."/>
        </authorList>
    </citation>
    <scope>NUCLEOTIDE SEQUENCE [LARGE SCALE GENOMIC DNA]</scope>
    <source>
        <strain evidence="5 6">DSM 100968</strain>
    </source>
</reference>
<dbReference type="Pfam" id="PF00455">
    <property type="entry name" value="DeoRC"/>
    <property type="match status" value="1"/>
</dbReference>
<dbReference type="EMBL" id="JAFBEV010000003">
    <property type="protein sequence ID" value="MBM7657106.1"/>
    <property type="molecule type" value="Genomic_DNA"/>
</dbReference>
<dbReference type="PROSITE" id="PS51000">
    <property type="entry name" value="HTH_DEOR_2"/>
    <property type="match status" value="1"/>
</dbReference>
<dbReference type="PRINTS" id="PR00037">
    <property type="entry name" value="HTHLACR"/>
</dbReference>
<comment type="caution">
    <text evidence="5">The sequence shown here is derived from an EMBL/GenBank/DDBJ whole genome shotgun (WGS) entry which is preliminary data.</text>
</comment>
<dbReference type="InterPro" id="IPR018356">
    <property type="entry name" value="Tscrpt_reg_HTH_DeoR_CS"/>
</dbReference>
<dbReference type="PROSITE" id="PS00894">
    <property type="entry name" value="HTH_DEOR_1"/>
    <property type="match status" value="1"/>
</dbReference>
<dbReference type="Pfam" id="PF08220">
    <property type="entry name" value="HTH_DeoR"/>
    <property type="match status" value="1"/>
</dbReference>
<gene>
    <name evidence="5" type="ORF">JOC27_000547</name>
</gene>
<keyword evidence="3" id="KW-0804">Transcription</keyword>
<dbReference type="InterPro" id="IPR014036">
    <property type="entry name" value="DeoR-like_C"/>
</dbReference>
<dbReference type="InterPro" id="IPR001034">
    <property type="entry name" value="DeoR_HTH"/>
</dbReference>
<organism evidence="5 6">
    <name type="scientific">Sporolactobacillus spathodeae</name>
    <dbReference type="NCBI Taxonomy" id="1465502"/>
    <lineage>
        <taxon>Bacteria</taxon>
        <taxon>Bacillati</taxon>
        <taxon>Bacillota</taxon>
        <taxon>Bacilli</taxon>
        <taxon>Bacillales</taxon>
        <taxon>Sporolactobacillaceae</taxon>
        <taxon>Sporolactobacillus</taxon>
    </lineage>
</organism>
<evidence type="ECO:0000256" key="2">
    <source>
        <dbReference type="ARBA" id="ARBA00023125"/>
    </source>
</evidence>
<proteinExistence type="predicted"/>
<dbReference type="PANTHER" id="PTHR30363">
    <property type="entry name" value="HTH-TYPE TRANSCRIPTIONAL REGULATOR SRLR-RELATED"/>
    <property type="match status" value="1"/>
</dbReference>
<evidence type="ECO:0000259" key="4">
    <source>
        <dbReference type="PROSITE" id="PS51000"/>
    </source>
</evidence>
<keyword evidence="1" id="KW-0805">Transcription regulation</keyword>